<sequence>MGEASSEYPKRDTYLVWPGPNSNTYIAWILRESKAAADLHPMGIGKDYLGFFGVRTSTTQTGIQCESPFLGLKVGLLDGLEVHIFGLTFGVDILRPAIKTPLGRLGLPK</sequence>
<dbReference type="EMBL" id="LUTY01002511">
    <property type="protein sequence ID" value="OAD20225.1"/>
    <property type="molecule type" value="Genomic_DNA"/>
</dbReference>
<accession>A0A176RWW5</accession>
<evidence type="ECO:0000313" key="1">
    <source>
        <dbReference type="EMBL" id="OAD20225.1"/>
    </source>
</evidence>
<dbReference type="Proteomes" id="UP000076962">
    <property type="component" value="Unassembled WGS sequence"/>
</dbReference>
<dbReference type="InterPro" id="IPR022224">
    <property type="entry name" value="DUF3750"/>
</dbReference>
<keyword evidence="2" id="KW-1185">Reference proteome</keyword>
<proteinExistence type="predicted"/>
<organism evidence="1 2">
    <name type="scientific">Candidatus Thiomargarita nelsonii</name>
    <dbReference type="NCBI Taxonomy" id="1003181"/>
    <lineage>
        <taxon>Bacteria</taxon>
        <taxon>Pseudomonadati</taxon>
        <taxon>Pseudomonadota</taxon>
        <taxon>Gammaproteobacteria</taxon>
        <taxon>Thiotrichales</taxon>
        <taxon>Thiotrichaceae</taxon>
        <taxon>Thiomargarita</taxon>
    </lineage>
</organism>
<reference evidence="1 2" key="1">
    <citation type="submission" date="2016-05" db="EMBL/GenBank/DDBJ databases">
        <title>Single-cell genome of chain-forming Candidatus Thiomargarita nelsonii and comparison to other large sulfur-oxidizing bacteria.</title>
        <authorList>
            <person name="Winkel M."/>
            <person name="Salman V."/>
            <person name="Woyke T."/>
            <person name="Schulz-Vogt H."/>
            <person name="Richter M."/>
            <person name="Flood B."/>
            <person name="Bailey J."/>
            <person name="Amann R."/>
            <person name="Mussmann M."/>
        </authorList>
    </citation>
    <scope>NUCLEOTIDE SEQUENCE [LARGE SCALE GENOMIC DNA]</scope>
    <source>
        <strain evidence="1 2">THI036</strain>
    </source>
</reference>
<gene>
    <name evidence="1" type="ORF">THIOM_004088</name>
</gene>
<protein>
    <submittedName>
        <fullName evidence="1">Uncharacterized protein</fullName>
    </submittedName>
</protein>
<evidence type="ECO:0000313" key="2">
    <source>
        <dbReference type="Proteomes" id="UP000076962"/>
    </source>
</evidence>
<dbReference type="Pfam" id="PF12570">
    <property type="entry name" value="DUF3750"/>
    <property type="match status" value="1"/>
</dbReference>
<name>A0A176RWW5_9GAMM</name>
<comment type="caution">
    <text evidence="1">The sequence shown here is derived from an EMBL/GenBank/DDBJ whole genome shotgun (WGS) entry which is preliminary data.</text>
</comment>
<dbReference type="AlphaFoldDB" id="A0A176RWW5"/>